<dbReference type="EC" id="2.3.2.26" evidence="3"/>
<evidence type="ECO:0000256" key="4">
    <source>
        <dbReference type="ARBA" id="ARBA00022679"/>
    </source>
</evidence>
<dbReference type="SMART" id="SM00119">
    <property type="entry name" value="HECTc"/>
    <property type="match status" value="1"/>
</dbReference>
<dbReference type="Gene3D" id="3.30.2160.10">
    <property type="entry name" value="Hect, E3 ligase catalytic domain"/>
    <property type="match status" value="1"/>
</dbReference>
<dbReference type="GO" id="GO:0000209">
    <property type="term" value="P:protein polyubiquitination"/>
    <property type="evidence" value="ECO:0007669"/>
    <property type="project" value="TreeGrafter"/>
</dbReference>
<dbReference type="InterPro" id="IPR050409">
    <property type="entry name" value="E3_ubiq-protein_ligase"/>
</dbReference>
<dbReference type="GO" id="GO:0005737">
    <property type="term" value="C:cytoplasm"/>
    <property type="evidence" value="ECO:0007669"/>
    <property type="project" value="TreeGrafter"/>
</dbReference>
<feature type="active site" description="Glycyl thioester intermediate" evidence="6">
    <location>
        <position position="599"/>
    </location>
</feature>
<evidence type="ECO:0000313" key="10">
    <source>
        <dbReference type="Proteomes" id="UP000316621"/>
    </source>
</evidence>
<dbReference type="EMBL" id="CM010721">
    <property type="protein sequence ID" value="RZC68903.1"/>
    <property type="molecule type" value="Genomic_DNA"/>
</dbReference>
<dbReference type="PANTHER" id="PTHR11254:SF424">
    <property type="entry name" value="E3 UBIQUITIN-PROTEIN LIGASE UPL5"/>
    <property type="match status" value="1"/>
</dbReference>
<comment type="catalytic activity">
    <reaction evidence="1">
        <text>S-ubiquitinyl-[E2 ubiquitin-conjugating enzyme]-L-cysteine + [acceptor protein]-L-lysine = [E2 ubiquitin-conjugating enzyme]-L-cysteine + N(6)-ubiquitinyl-[acceptor protein]-L-lysine.</text>
        <dbReference type="EC" id="2.3.2.26"/>
    </reaction>
</comment>
<evidence type="ECO:0000259" key="8">
    <source>
        <dbReference type="PROSITE" id="PS50237"/>
    </source>
</evidence>
<evidence type="ECO:0000256" key="3">
    <source>
        <dbReference type="ARBA" id="ARBA00012485"/>
    </source>
</evidence>
<dbReference type="Gramene" id="RZC68903">
    <property type="protein sequence ID" value="RZC68903"/>
    <property type="gene ID" value="C5167_032101"/>
</dbReference>
<evidence type="ECO:0000256" key="6">
    <source>
        <dbReference type="PROSITE-ProRule" id="PRU00104"/>
    </source>
</evidence>
<evidence type="ECO:0000256" key="5">
    <source>
        <dbReference type="ARBA" id="ARBA00022786"/>
    </source>
</evidence>
<dbReference type="PROSITE" id="PS50237">
    <property type="entry name" value="HECT"/>
    <property type="match status" value="1"/>
</dbReference>
<accession>A0A4Y7K6C7</accession>
<dbReference type="GO" id="GO:0061630">
    <property type="term" value="F:ubiquitin protein ligase activity"/>
    <property type="evidence" value="ECO:0007669"/>
    <property type="project" value="UniProtKB-EC"/>
</dbReference>
<sequence length="725" mass="83302">MEGDKEAIVQIEQLMPSDEYEQRVQEFADFSYFVCCICKGGTIDDDEELRARYASRDDILKGLKDILRTIPRYNRKKSMEHLQLFDCIGLTRVLLLLFRSSIKENKEIGKECIRLFLIDPKTNSGFFLPRYIQNQCATIVLSFCEVFRIATDDEERRAIQEHVRVKGQSLPLDPNAFEKDAGGNLKFNIGWSYFLSILKELNSISKLYEDGEELPSGAFRAFPLAIRYLICHSKRGDDHLWLLKYDTAIDFESRIHLMVLMFPEVKDDNRKLQKMLVDRSLLLTESFEHIGLVEARSLHNGLFVEFKNEAATGHGVLREWLFLVCQALFSSEYSLFVECPEDRRRFFPNPAQVKPQQLMLYAFGGRVIALALMDKVKVRIAFDRVFFLQLAEEKISMEDIRCADPMMYKSCKDILEMDADLVDAGDLGLTFVREIKEFGSRKTVELCPGGIGIVVNSKNREQYVHLLIQHIFVKSISAKVAYFARGFGDILCKRRLAKNFFRSIGLRGLDCVLDGSDKPICFKDWKAHVKYEDCNENDEQICWFWKVVEDMSMEQQRELLFFWTSVKYLPVVGFSGLSHPLTICKTSCSDDHLPSSHTCFYRLSLPHYPSLAITQQRLSLICQTHVGCSFGFGSLTSSSDNHKNKNHSHQLSPAKTKRFRSLSTTARPPQQAKAKLINHALVVRSCFINQTAVPVSLELKDTEVRAYRTDPVQVRSCPVSRFRSP</sequence>
<dbReference type="STRING" id="3469.A0A4Y7K6C7"/>
<evidence type="ECO:0000256" key="7">
    <source>
        <dbReference type="SAM" id="MobiDB-lite"/>
    </source>
</evidence>
<feature type="region of interest" description="Disordered" evidence="7">
    <location>
        <begin position="638"/>
        <end position="657"/>
    </location>
</feature>
<dbReference type="PANTHER" id="PTHR11254">
    <property type="entry name" value="HECT DOMAIN UBIQUITIN-PROTEIN LIGASE"/>
    <property type="match status" value="1"/>
</dbReference>
<proteinExistence type="predicted"/>
<gene>
    <name evidence="9" type="ORF">C5167_032101</name>
</gene>
<name>A0A4Y7K6C7_PAPSO</name>
<dbReference type="Gene3D" id="3.30.2410.10">
    <property type="entry name" value="Hect, E3 ligase catalytic domain"/>
    <property type="match status" value="1"/>
</dbReference>
<dbReference type="Pfam" id="PF00632">
    <property type="entry name" value="HECT"/>
    <property type="match status" value="1"/>
</dbReference>
<evidence type="ECO:0000256" key="2">
    <source>
        <dbReference type="ARBA" id="ARBA00004906"/>
    </source>
</evidence>
<dbReference type="Gene3D" id="3.90.1750.10">
    <property type="entry name" value="Hect, E3 ligase catalytic domains"/>
    <property type="match status" value="1"/>
</dbReference>
<keyword evidence="10" id="KW-1185">Reference proteome</keyword>
<protein>
    <recommendedName>
        <fullName evidence="3">HECT-type E3 ubiquitin transferase</fullName>
        <ecNumber evidence="3">2.3.2.26</ecNumber>
    </recommendedName>
</protein>
<keyword evidence="4" id="KW-0808">Transferase</keyword>
<dbReference type="AlphaFoldDB" id="A0A4Y7K6C7"/>
<comment type="pathway">
    <text evidence="2">Protein modification; protein ubiquitination.</text>
</comment>
<organism evidence="9 10">
    <name type="scientific">Papaver somniferum</name>
    <name type="common">Opium poppy</name>
    <dbReference type="NCBI Taxonomy" id="3469"/>
    <lineage>
        <taxon>Eukaryota</taxon>
        <taxon>Viridiplantae</taxon>
        <taxon>Streptophyta</taxon>
        <taxon>Embryophyta</taxon>
        <taxon>Tracheophyta</taxon>
        <taxon>Spermatophyta</taxon>
        <taxon>Magnoliopsida</taxon>
        <taxon>Ranunculales</taxon>
        <taxon>Papaveraceae</taxon>
        <taxon>Papaveroideae</taxon>
        <taxon>Papaver</taxon>
    </lineage>
</organism>
<dbReference type="GO" id="GO:0006511">
    <property type="term" value="P:ubiquitin-dependent protein catabolic process"/>
    <property type="evidence" value="ECO:0007669"/>
    <property type="project" value="TreeGrafter"/>
</dbReference>
<reference evidence="9 10" key="1">
    <citation type="journal article" date="2018" name="Science">
        <title>The opium poppy genome and morphinan production.</title>
        <authorList>
            <person name="Guo L."/>
            <person name="Winzer T."/>
            <person name="Yang X."/>
            <person name="Li Y."/>
            <person name="Ning Z."/>
            <person name="He Z."/>
            <person name="Teodor R."/>
            <person name="Lu Y."/>
            <person name="Bowser T.A."/>
            <person name="Graham I.A."/>
            <person name="Ye K."/>
        </authorList>
    </citation>
    <scope>NUCLEOTIDE SEQUENCE [LARGE SCALE GENOMIC DNA]</scope>
    <source>
        <strain evidence="10">cv. HN1</strain>
        <tissue evidence="9">Leaves</tissue>
    </source>
</reference>
<feature type="domain" description="HECT" evidence="8">
    <location>
        <begin position="294"/>
        <end position="633"/>
    </location>
</feature>
<evidence type="ECO:0000313" key="9">
    <source>
        <dbReference type="EMBL" id="RZC68903.1"/>
    </source>
</evidence>
<dbReference type="InterPro" id="IPR000569">
    <property type="entry name" value="HECT_dom"/>
</dbReference>
<dbReference type="SUPFAM" id="SSF56204">
    <property type="entry name" value="Hect, E3 ligase catalytic domain"/>
    <property type="match status" value="1"/>
</dbReference>
<dbReference type="InterPro" id="IPR035983">
    <property type="entry name" value="Hect_E3_ubiquitin_ligase"/>
</dbReference>
<keyword evidence="5 6" id="KW-0833">Ubl conjugation pathway</keyword>
<evidence type="ECO:0000256" key="1">
    <source>
        <dbReference type="ARBA" id="ARBA00000885"/>
    </source>
</evidence>
<dbReference type="OMA" id="CEVFRIA"/>
<dbReference type="Proteomes" id="UP000316621">
    <property type="component" value="Chromosome 7"/>
</dbReference>